<keyword evidence="2" id="KW-1185">Reference proteome</keyword>
<dbReference type="EMBL" id="PRKW01000002">
    <property type="protein sequence ID" value="PPB49873.1"/>
    <property type="molecule type" value="Genomic_DNA"/>
</dbReference>
<reference evidence="1 2" key="1">
    <citation type="journal article" date="2014" name="Int. J. Syst. Evol. Microbiol.">
        <title>Arthrobacter pityocampae sp. nov., isolated from Thaumetopoea pityocampa (Lep., Thaumetopoeidae).</title>
        <authorList>
            <person name="Ince I.A."/>
            <person name="Demirbag Z."/>
            <person name="Kati H."/>
        </authorList>
    </citation>
    <scope>NUCLEOTIDE SEQUENCE [LARGE SCALE GENOMIC DNA]</scope>
    <source>
        <strain evidence="1 2">Tp2</strain>
    </source>
</reference>
<proteinExistence type="predicted"/>
<dbReference type="SUPFAM" id="SSF101386">
    <property type="entry name" value="all-alpha NTP pyrophosphatases"/>
    <property type="match status" value="1"/>
</dbReference>
<gene>
    <name evidence="1" type="ORF">C4K88_04055</name>
</gene>
<name>A0A2S5IZA8_9MICC</name>
<comment type="caution">
    <text evidence="1">The sequence shown here is derived from an EMBL/GenBank/DDBJ whole genome shotgun (WGS) entry which is preliminary data.</text>
</comment>
<dbReference type="AlphaFoldDB" id="A0A2S5IZA8"/>
<organism evidence="1 2">
    <name type="scientific">Arthrobacter pityocampae</name>
    <dbReference type="NCBI Taxonomy" id="547334"/>
    <lineage>
        <taxon>Bacteria</taxon>
        <taxon>Bacillati</taxon>
        <taxon>Actinomycetota</taxon>
        <taxon>Actinomycetes</taxon>
        <taxon>Micrococcales</taxon>
        <taxon>Micrococcaceae</taxon>
        <taxon>Arthrobacter</taxon>
    </lineage>
</organism>
<sequence>MDIEQCSRQVEEVSRRYAQRNGIERDDAWFMLKLHEEVGELTQAYLMKTGQARHKGLTPAQIEAAFRSELADVLGQVLLLARRHDVDLDAAIHDKWLVWLPDDASDSGQTPPDKVSSH</sequence>
<evidence type="ECO:0000313" key="2">
    <source>
        <dbReference type="Proteomes" id="UP000239297"/>
    </source>
</evidence>
<dbReference type="Proteomes" id="UP000239297">
    <property type="component" value="Unassembled WGS sequence"/>
</dbReference>
<dbReference type="OrthoDB" id="9791898at2"/>
<evidence type="ECO:0000313" key="1">
    <source>
        <dbReference type="EMBL" id="PPB49873.1"/>
    </source>
</evidence>
<dbReference type="Gene3D" id="1.10.287.1080">
    <property type="entry name" value="MazG-like"/>
    <property type="match status" value="1"/>
</dbReference>
<protein>
    <submittedName>
        <fullName evidence="1">Pyrophosphatase</fullName>
    </submittedName>
</protein>
<dbReference type="RefSeq" id="WP_104120368.1">
    <property type="nucleotide sequence ID" value="NZ_PRKW01000002.1"/>
</dbReference>
<accession>A0A2S5IZA8</accession>
<dbReference type="CDD" id="cd11538">
    <property type="entry name" value="NTP-PPase_u1"/>
    <property type="match status" value="1"/>
</dbReference>